<feature type="transmembrane region" description="Helical" evidence="1">
    <location>
        <begin position="43"/>
        <end position="65"/>
    </location>
</feature>
<feature type="transmembrane region" description="Helical" evidence="1">
    <location>
        <begin position="6"/>
        <end position="31"/>
    </location>
</feature>
<keyword evidence="1" id="KW-0812">Transmembrane</keyword>
<dbReference type="PANTHER" id="PTHR37947:SF1">
    <property type="entry name" value="BLL2462 PROTEIN"/>
    <property type="match status" value="1"/>
</dbReference>
<gene>
    <name evidence="2" type="ORF">SAMN05444274_10291</name>
</gene>
<organism evidence="2 3">
    <name type="scientific">Mariniphaga anaerophila</name>
    <dbReference type="NCBI Taxonomy" id="1484053"/>
    <lineage>
        <taxon>Bacteria</taxon>
        <taxon>Pseudomonadati</taxon>
        <taxon>Bacteroidota</taxon>
        <taxon>Bacteroidia</taxon>
        <taxon>Marinilabiliales</taxon>
        <taxon>Prolixibacteraceae</taxon>
        <taxon>Mariniphaga</taxon>
    </lineage>
</organism>
<protein>
    <recommendedName>
        <fullName evidence="4">VWA domain-containing protein</fullName>
    </recommendedName>
</protein>
<dbReference type="Proteomes" id="UP000184164">
    <property type="component" value="Unassembled WGS sequence"/>
</dbReference>
<evidence type="ECO:0000313" key="2">
    <source>
        <dbReference type="EMBL" id="SHE67958.1"/>
    </source>
</evidence>
<evidence type="ECO:0000256" key="1">
    <source>
        <dbReference type="SAM" id="Phobius"/>
    </source>
</evidence>
<accession>A0A1M4VG88</accession>
<keyword evidence="1" id="KW-0472">Membrane</keyword>
<sequence>MISFGIKYWFAYVLILLVSAALVTLFLYFRNKNTSELTNRQRAFLMFLRFASFLLIAFFLLSPFLKSLKKVVENPLIIAAWDNSGSITANSDSVQISNEVVDIKEKLAKEFGGDYHLLDYTFGQKTELNGNLNFAEKKSDYSNLIFTLTNNHFNENIGALILVGDGIYNQGKNPVNLQQDIAFPVYSIGLGDTTEITDARIQGVRANRTSFSGNRFPVEIDSRFSKLKGRALRLTVHEGKEEVAQTVITPSNNDYFQSQQFTLDAGEPGLKHFSVTIEVAENEQNTRNNTTHFVVNVLDNKQKILILSDGNHPDIGAIKNTLEQQKSYDVSVFTEEPYPSNFADFNLVILNQLPTSGKSMANIVENESNQRVSLLFIVGSKTFLPQLNALAQGAVINPLAGSAEEAQAKFNPSYASFSLNENFREVAEKFPPLMVPFANYQLEAEFNTLLYQRIKNIETGKPLIATGVLNGKKIGFIFGEGIWRWRLNNYFQNQTHTQFNELISQLIQYLSLRENEDNFIMKFNPVYSEIDPVVLNAEVYNDVFERITTEEVTIAIRNEQGNDLDFTFDIRGNGYHLNAGNLPVGNYSFVAEVTIGNNKYTETGNFAVTSVNIENIETRANHQMLYQLASQTGGKFFTPNQVDQAIEEIKKSNKLKPQSHFQEMVTELINLRWMFFVVLVLLSVEWFLRKYWGIY</sequence>
<dbReference type="PANTHER" id="PTHR37947">
    <property type="entry name" value="BLL2462 PROTEIN"/>
    <property type="match status" value="1"/>
</dbReference>
<keyword evidence="3" id="KW-1185">Reference proteome</keyword>
<dbReference type="InterPro" id="IPR029062">
    <property type="entry name" value="Class_I_gatase-like"/>
</dbReference>
<proteinExistence type="predicted"/>
<reference evidence="2 3" key="1">
    <citation type="submission" date="2016-11" db="EMBL/GenBank/DDBJ databases">
        <authorList>
            <person name="Jaros S."/>
            <person name="Januszkiewicz K."/>
            <person name="Wedrychowicz H."/>
        </authorList>
    </citation>
    <scope>NUCLEOTIDE SEQUENCE [LARGE SCALE GENOMIC DNA]</scope>
    <source>
        <strain evidence="2 3">DSM 26910</strain>
    </source>
</reference>
<evidence type="ECO:0008006" key="4">
    <source>
        <dbReference type="Google" id="ProtNLM"/>
    </source>
</evidence>
<keyword evidence="1" id="KW-1133">Transmembrane helix</keyword>
<dbReference type="AlphaFoldDB" id="A0A1M4VG88"/>
<name>A0A1M4VG88_9BACT</name>
<dbReference type="SUPFAM" id="SSF52317">
    <property type="entry name" value="Class I glutamine amidotransferase-like"/>
    <property type="match status" value="1"/>
</dbReference>
<dbReference type="STRING" id="1484053.SAMN05444274_10291"/>
<feature type="transmembrane region" description="Helical" evidence="1">
    <location>
        <begin position="671"/>
        <end position="688"/>
    </location>
</feature>
<dbReference type="EMBL" id="FQUM01000002">
    <property type="protein sequence ID" value="SHE67958.1"/>
    <property type="molecule type" value="Genomic_DNA"/>
</dbReference>
<evidence type="ECO:0000313" key="3">
    <source>
        <dbReference type="Proteomes" id="UP000184164"/>
    </source>
</evidence>